<dbReference type="InterPro" id="IPR012347">
    <property type="entry name" value="Ferritin-like"/>
</dbReference>
<name>A0A261RLV2_9BORD</name>
<evidence type="ECO:0000256" key="1">
    <source>
        <dbReference type="SAM" id="MobiDB-lite"/>
    </source>
</evidence>
<dbReference type="AlphaFoldDB" id="A0A261RLV2"/>
<dbReference type="PANTHER" id="PTHR38593">
    <property type="entry name" value="BLR2558 PROTEIN"/>
    <property type="match status" value="1"/>
</dbReference>
<dbReference type="SUPFAM" id="SSF47240">
    <property type="entry name" value="Ferritin-like"/>
    <property type="match status" value="1"/>
</dbReference>
<dbReference type="Gene3D" id="1.20.1260.10">
    <property type="match status" value="1"/>
</dbReference>
<evidence type="ECO:0000313" key="3">
    <source>
        <dbReference type="EMBL" id="OZI25283.1"/>
    </source>
</evidence>
<evidence type="ECO:0000313" key="4">
    <source>
        <dbReference type="Proteomes" id="UP000216947"/>
    </source>
</evidence>
<keyword evidence="4" id="KW-1185">Reference proteome</keyword>
<reference evidence="4" key="1">
    <citation type="submission" date="2017-05" db="EMBL/GenBank/DDBJ databases">
        <title>Complete and WGS of Bordetella genogroups.</title>
        <authorList>
            <person name="Spilker T."/>
            <person name="Lipuma J."/>
        </authorList>
    </citation>
    <scope>NUCLEOTIDE SEQUENCE [LARGE SCALE GENOMIC DNA]</scope>
    <source>
        <strain evidence="4">AU18089</strain>
    </source>
</reference>
<dbReference type="EMBL" id="NEVK01000003">
    <property type="protein sequence ID" value="OZI25283.1"/>
    <property type="molecule type" value="Genomic_DNA"/>
</dbReference>
<dbReference type="InterPro" id="IPR009078">
    <property type="entry name" value="Ferritin-like_SF"/>
</dbReference>
<protein>
    <submittedName>
        <fullName evidence="3">DUF305 domain-containing protein</fullName>
    </submittedName>
</protein>
<proteinExistence type="predicted"/>
<feature type="region of interest" description="Disordered" evidence="1">
    <location>
        <begin position="1"/>
        <end position="79"/>
    </location>
</feature>
<comment type="caution">
    <text evidence="3">The sequence shown here is derived from an EMBL/GenBank/DDBJ whole genome shotgun (WGS) entry which is preliminary data.</text>
</comment>
<accession>A0A261RLV2</accession>
<gene>
    <name evidence="3" type="ORF">CAL19_04190</name>
</gene>
<sequence length="197" mass="21505">MAQPQPTTPAPATQGAAQQERQDQAQQNAAEQRADQASAQQDAKDQLDGDDEDFLENAAQSGAAEIEGSKMAQEKAKNPDVKAFADKMIQDHTKVSEELAALAKSKGYTPPTEPSMLMKAKLKTLSLTDDGFDEMYVDHIGVAAHEDAVKLFEEAAKDAKDPEIKAFAEKTLPALQEHLKMAQTLQQQVKERKEAKN</sequence>
<evidence type="ECO:0000259" key="2">
    <source>
        <dbReference type="Pfam" id="PF13628"/>
    </source>
</evidence>
<feature type="compositionally biased region" description="Low complexity" evidence="1">
    <location>
        <begin position="1"/>
        <end position="41"/>
    </location>
</feature>
<dbReference type="Proteomes" id="UP000216947">
    <property type="component" value="Unassembled WGS sequence"/>
</dbReference>
<organism evidence="3 4">
    <name type="scientific">Bordetella genomosp. 7</name>
    <dbReference type="NCBI Taxonomy" id="1416805"/>
    <lineage>
        <taxon>Bacteria</taxon>
        <taxon>Pseudomonadati</taxon>
        <taxon>Pseudomonadota</taxon>
        <taxon>Betaproteobacteria</taxon>
        <taxon>Burkholderiales</taxon>
        <taxon>Alcaligenaceae</taxon>
        <taxon>Bordetella</taxon>
    </lineage>
</organism>
<feature type="domain" description="DUF4142" evidence="2">
    <location>
        <begin position="50"/>
        <end position="185"/>
    </location>
</feature>
<dbReference type="PANTHER" id="PTHR38593:SF1">
    <property type="entry name" value="BLR2558 PROTEIN"/>
    <property type="match status" value="1"/>
</dbReference>
<dbReference type="Pfam" id="PF13628">
    <property type="entry name" value="DUF4142"/>
    <property type="match status" value="1"/>
</dbReference>
<dbReference type="CDD" id="cd00657">
    <property type="entry name" value="Ferritin_like"/>
    <property type="match status" value="1"/>
</dbReference>
<dbReference type="InterPro" id="IPR025419">
    <property type="entry name" value="DUF4142"/>
</dbReference>